<dbReference type="AlphaFoldDB" id="A0A813DT19"/>
<evidence type="ECO:0000256" key="2">
    <source>
        <dbReference type="SAM" id="MobiDB-lite"/>
    </source>
</evidence>
<dbReference type="SUPFAM" id="SSF56349">
    <property type="entry name" value="DNA breaking-rejoining enzymes"/>
    <property type="match status" value="1"/>
</dbReference>
<feature type="region of interest" description="Disordered" evidence="2">
    <location>
        <begin position="1"/>
        <end position="38"/>
    </location>
</feature>
<gene>
    <name evidence="3" type="ORF">PGLA1383_LOCUS9761</name>
</gene>
<proteinExistence type="predicted"/>
<organism evidence="3 4">
    <name type="scientific">Polarella glacialis</name>
    <name type="common">Dinoflagellate</name>
    <dbReference type="NCBI Taxonomy" id="89957"/>
    <lineage>
        <taxon>Eukaryota</taxon>
        <taxon>Sar</taxon>
        <taxon>Alveolata</taxon>
        <taxon>Dinophyceae</taxon>
        <taxon>Suessiales</taxon>
        <taxon>Suessiaceae</taxon>
        <taxon>Polarella</taxon>
    </lineage>
</organism>
<dbReference type="OrthoDB" id="407960at2759"/>
<name>A0A813DT19_POLGL</name>
<dbReference type="Proteomes" id="UP000654075">
    <property type="component" value="Unassembled WGS sequence"/>
</dbReference>
<dbReference type="InterPro" id="IPR011010">
    <property type="entry name" value="DNA_brk_join_enz"/>
</dbReference>
<evidence type="ECO:0000256" key="1">
    <source>
        <dbReference type="ARBA" id="ARBA00023172"/>
    </source>
</evidence>
<dbReference type="Gene3D" id="1.10.443.10">
    <property type="entry name" value="Intergrase catalytic core"/>
    <property type="match status" value="1"/>
</dbReference>
<keyword evidence="1" id="KW-0233">DNA recombination</keyword>
<protein>
    <submittedName>
        <fullName evidence="3">Uncharacterized protein</fullName>
    </submittedName>
</protein>
<feature type="compositionally biased region" description="Polar residues" evidence="2">
    <location>
        <begin position="11"/>
        <end position="34"/>
    </location>
</feature>
<keyword evidence="4" id="KW-1185">Reference proteome</keyword>
<reference evidence="3" key="1">
    <citation type="submission" date="2021-02" db="EMBL/GenBank/DDBJ databases">
        <authorList>
            <person name="Dougan E. K."/>
            <person name="Rhodes N."/>
            <person name="Thang M."/>
            <person name="Chan C."/>
        </authorList>
    </citation>
    <scope>NUCLEOTIDE SEQUENCE</scope>
</reference>
<comment type="caution">
    <text evidence="3">The sequence shown here is derived from an EMBL/GenBank/DDBJ whole genome shotgun (WGS) entry which is preliminary data.</text>
</comment>
<accession>A0A813DT19</accession>
<dbReference type="EMBL" id="CAJNNV010004667">
    <property type="protein sequence ID" value="CAE8591068.1"/>
    <property type="molecule type" value="Genomic_DNA"/>
</dbReference>
<sequence length="370" mass="40897">MKSEKSLGLPSRSSGSVTSLAQGTGSHRGPTQSIRGARKTIAKERATKVDTEQAGFLRNRTVRNQTTRELYCNAVAKFTAFALTLGAILSCIEDVDRALEKYFETLFIQGSSQYVASCTLCGWAFLNPAMSTKPRHHFPLSKAALKGWKNLEPGGSKDPCPFEVCLMIAGWFLDKGFVMMAAFVVLCFDTYVRPGVMSVLKRSNILTPSSHVHAGYKHWSLVLSPSVEGVPTKVGEFDDSLIVGSKGREWISKVLEKLWRHSNPNATLFSFSLREIETQFRNASAALGLGLLKLSPHTLRHGGPSHDIYFELRSLAEVQRRGCWKALASVKRYEKHACLQRQLNKLTAAQQLAARQASLSVPARLLRMLG</sequence>
<evidence type="ECO:0000313" key="3">
    <source>
        <dbReference type="EMBL" id="CAE8591068.1"/>
    </source>
</evidence>
<dbReference type="GO" id="GO:0015074">
    <property type="term" value="P:DNA integration"/>
    <property type="evidence" value="ECO:0007669"/>
    <property type="project" value="InterPro"/>
</dbReference>
<dbReference type="InterPro" id="IPR013762">
    <property type="entry name" value="Integrase-like_cat_sf"/>
</dbReference>
<dbReference type="GO" id="GO:0006310">
    <property type="term" value="P:DNA recombination"/>
    <property type="evidence" value="ECO:0007669"/>
    <property type="project" value="UniProtKB-KW"/>
</dbReference>
<dbReference type="GO" id="GO:0003677">
    <property type="term" value="F:DNA binding"/>
    <property type="evidence" value="ECO:0007669"/>
    <property type="project" value="InterPro"/>
</dbReference>
<evidence type="ECO:0000313" key="4">
    <source>
        <dbReference type="Proteomes" id="UP000654075"/>
    </source>
</evidence>